<organism evidence="1 2">
    <name type="scientific">Aristaeella lactis</name>
    <dbReference type="NCBI Taxonomy" id="3046383"/>
    <lineage>
        <taxon>Bacteria</taxon>
        <taxon>Bacillati</taxon>
        <taxon>Bacillota</taxon>
        <taxon>Clostridia</taxon>
        <taxon>Eubacteriales</taxon>
        <taxon>Aristaeellaceae</taxon>
        <taxon>Aristaeella</taxon>
    </lineage>
</organism>
<proteinExistence type="predicted"/>
<evidence type="ECO:0000313" key="1">
    <source>
        <dbReference type="EMBL" id="SMC68435.1"/>
    </source>
</evidence>
<reference evidence="1" key="1">
    <citation type="submission" date="2017-04" db="EMBL/GenBank/DDBJ databases">
        <authorList>
            <person name="Varghese N."/>
            <person name="Submissions S."/>
        </authorList>
    </citation>
    <scope>NUCLEOTIDE SEQUENCE</scope>
    <source>
        <strain evidence="1">WTE2008</strain>
    </source>
</reference>
<sequence length="272" mass="28704">MKRIIAFLLILLLIPCTVGAEVLRRTNEESGYIAVIEDGASLLKDGDYDDVLNTMMGITDYCNAGLYTYGGSSTEYVENKVEAWANKVFTGHCTIFIIDMATRQLLVWSSDDMMKTMTRAKGYTITDNVYTYASDKDYKGCVLTAFNQMHRVLMGENVTGPMRYISNALLALIAAILLAYLFISARMEQEVKVHMPDIITATAGAGAVIAAKTLSRKIVHNSSSGSGGGFRSGGGGFRSGGGGFHSGGGFGGGGFHGGGGGGFHGGGGGHGF</sequence>
<comment type="caution">
    <text evidence="1">The sequence shown here is derived from an EMBL/GenBank/DDBJ whole genome shotgun (WGS) entry which is preliminary data.</text>
</comment>
<evidence type="ECO:0000313" key="2">
    <source>
        <dbReference type="Proteomes" id="UP000192328"/>
    </source>
</evidence>
<dbReference type="EMBL" id="FWXZ01000003">
    <property type="protein sequence ID" value="SMC68435.1"/>
    <property type="molecule type" value="Genomic_DNA"/>
</dbReference>
<keyword evidence="2" id="KW-1185">Reference proteome</keyword>
<gene>
    <name evidence="1" type="ORF">SAMN06297397_2012</name>
</gene>
<name>A0AC61PMI9_9FIRM</name>
<dbReference type="Proteomes" id="UP000192328">
    <property type="component" value="Unassembled WGS sequence"/>
</dbReference>
<accession>A0AC61PMI9</accession>
<protein>
    <submittedName>
        <fullName evidence="1">Uncharacterized protein</fullName>
    </submittedName>
</protein>